<evidence type="ECO:0000256" key="1">
    <source>
        <dbReference type="SAM" id="MobiDB-lite"/>
    </source>
</evidence>
<feature type="non-terminal residue" evidence="2">
    <location>
        <position position="452"/>
    </location>
</feature>
<proteinExistence type="predicted"/>
<organism evidence="2 3">
    <name type="scientific">Rhizophlyctis rosea</name>
    <dbReference type="NCBI Taxonomy" id="64517"/>
    <lineage>
        <taxon>Eukaryota</taxon>
        <taxon>Fungi</taxon>
        <taxon>Fungi incertae sedis</taxon>
        <taxon>Chytridiomycota</taxon>
        <taxon>Chytridiomycota incertae sedis</taxon>
        <taxon>Chytridiomycetes</taxon>
        <taxon>Rhizophlyctidales</taxon>
        <taxon>Rhizophlyctidaceae</taxon>
        <taxon>Rhizophlyctis</taxon>
    </lineage>
</organism>
<name>A0AAD5S2N9_9FUNG</name>
<keyword evidence="3" id="KW-1185">Reference proteome</keyword>
<evidence type="ECO:0000313" key="2">
    <source>
        <dbReference type="EMBL" id="KAJ3032555.1"/>
    </source>
</evidence>
<reference evidence="2" key="1">
    <citation type="submission" date="2020-05" db="EMBL/GenBank/DDBJ databases">
        <title>Phylogenomic resolution of chytrid fungi.</title>
        <authorList>
            <person name="Stajich J.E."/>
            <person name="Amses K."/>
            <person name="Simmons R."/>
            <person name="Seto K."/>
            <person name="Myers J."/>
            <person name="Bonds A."/>
            <person name="Quandt C.A."/>
            <person name="Barry K."/>
            <person name="Liu P."/>
            <person name="Grigoriev I."/>
            <person name="Longcore J.E."/>
            <person name="James T.Y."/>
        </authorList>
    </citation>
    <scope>NUCLEOTIDE SEQUENCE</scope>
    <source>
        <strain evidence="2">JEL0318</strain>
    </source>
</reference>
<feature type="compositionally biased region" description="Acidic residues" evidence="1">
    <location>
        <begin position="119"/>
        <end position="131"/>
    </location>
</feature>
<feature type="region of interest" description="Disordered" evidence="1">
    <location>
        <begin position="341"/>
        <end position="379"/>
    </location>
</feature>
<dbReference type="Proteomes" id="UP001212841">
    <property type="component" value="Unassembled WGS sequence"/>
</dbReference>
<sequence length="452" mass="50183">MSTAPRYATPDPLFPSPDADHADLVARIISPPLSKRYSGGVRRSVDKYYNPRQHNIKADFGDDRPSIVSLNETLMGSEDMISPRPTYEKRISFTGNNAPPRQHVYHHHSTTPPRRYDGSSDDEYGVEESEDFDYRDFDNATDATPDLMSAGAGSVVSDERGERRQGRASSFGSGSYAGGSEAGSRSGRSGRHRHGDRVKSWNTDVQRGARESSLDQGHDIKDLVADLVALNHDLARANIRYGNLSSRAIELRHQLRRSIERLESMDQTFTTLLEDLRVLRFEQQFLTETLGLLQSRRRIPMQRGAVHPPPPLLSEPDTHDEYREEILTTISKFRSQLLDGEEGLPTTTTTPPTHSTPTTTASATTALLSGPHGASPPDHLLRRARLSMLLHDSSLSLRDLLSQIGHLSPRVDAAQDALDACSGFSAEYRRWISDAEGEKERLGGCLLYTNDA</sequence>
<dbReference type="EMBL" id="JADGJD010002439">
    <property type="protein sequence ID" value="KAJ3032555.1"/>
    <property type="molecule type" value="Genomic_DNA"/>
</dbReference>
<feature type="compositionally biased region" description="Low complexity" evidence="1">
    <location>
        <begin position="344"/>
        <end position="369"/>
    </location>
</feature>
<accession>A0AAD5S2N9</accession>
<evidence type="ECO:0000313" key="3">
    <source>
        <dbReference type="Proteomes" id="UP001212841"/>
    </source>
</evidence>
<feature type="region of interest" description="Disordered" evidence="1">
    <location>
        <begin position="90"/>
        <end position="214"/>
    </location>
</feature>
<dbReference type="AlphaFoldDB" id="A0AAD5S2N9"/>
<protein>
    <submittedName>
        <fullName evidence="2">Uncharacterized protein</fullName>
    </submittedName>
</protein>
<gene>
    <name evidence="2" type="ORF">HK097_005196</name>
</gene>
<comment type="caution">
    <text evidence="2">The sequence shown here is derived from an EMBL/GenBank/DDBJ whole genome shotgun (WGS) entry which is preliminary data.</text>
</comment>